<organism evidence="1 2">
    <name type="scientific">Catharanthus roseus</name>
    <name type="common">Madagascar periwinkle</name>
    <name type="synonym">Vinca rosea</name>
    <dbReference type="NCBI Taxonomy" id="4058"/>
    <lineage>
        <taxon>Eukaryota</taxon>
        <taxon>Viridiplantae</taxon>
        <taxon>Streptophyta</taxon>
        <taxon>Embryophyta</taxon>
        <taxon>Tracheophyta</taxon>
        <taxon>Spermatophyta</taxon>
        <taxon>Magnoliopsida</taxon>
        <taxon>eudicotyledons</taxon>
        <taxon>Gunneridae</taxon>
        <taxon>Pentapetalae</taxon>
        <taxon>asterids</taxon>
        <taxon>lamiids</taxon>
        <taxon>Gentianales</taxon>
        <taxon>Apocynaceae</taxon>
        <taxon>Rauvolfioideae</taxon>
        <taxon>Vinceae</taxon>
        <taxon>Catharanthinae</taxon>
        <taxon>Catharanthus</taxon>
    </lineage>
</organism>
<evidence type="ECO:0000313" key="2">
    <source>
        <dbReference type="Proteomes" id="UP001060085"/>
    </source>
</evidence>
<reference evidence="2" key="1">
    <citation type="journal article" date="2023" name="Nat. Plants">
        <title>Single-cell RNA sequencing provides a high-resolution roadmap for understanding the multicellular compartmentation of specialized metabolism.</title>
        <authorList>
            <person name="Sun S."/>
            <person name="Shen X."/>
            <person name="Li Y."/>
            <person name="Li Y."/>
            <person name="Wang S."/>
            <person name="Li R."/>
            <person name="Zhang H."/>
            <person name="Shen G."/>
            <person name="Guo B."/>
            <person name="Wei J."/>
            <person name="Xu J."/>
            <person name="St-Pierre B."/>
            <person name="Chen S."/>
            <person name="Sun C."/>
        </authorList>
    </citation>
    <scope>NUCLEOTIDE SEQUENCE [LARGE SCALE GENOMIC DNA]</scope>
</reference>
<gene>
    <name evidence="1" type="ORF">M9H77_35075</name>
</gene>
<evidence type="ECO:0000313" key="1">
    <source>
        <dbReference type="EMBL" id="KAI5649070.1"/>
    </source>
</evidence>
<sequence length="321" mass="35380">MSSSSTATATATAKTLHHHPPPPPPPPPPPSSKNPNNSTKSATQNHGPIAESAADSTMPDATPLTNHQNQRASASSSADLTAVLIDGSEEDAMLSKSEFLTRHEVLKRRARRVKQLAGIYRDHYWALMEDLKHKYREYYWEYGKSPFQEDVESNNHNLNNASNHIKGETGDSSVQDNGNSVNCNGSSNRCGVHGCKSKAMALTRFCQMHILSDAKQKLYKACNYAIKSSPTGPILCGKPILRSTVPSYCSLHFQKAEKHVARALKKAGLNVSSTSKLAPKFHVIVAEYVRQIQSKRRLAQKVLLEKTAIKEEEQDVEVVLK</sequence>
<proteinExistence type="predicted"/>
<dbReference type="Proteomes" id="UP001060085">
    <property type="component" value="Linkage Group LG08"/>
</dbReference>
<accession>A0ACB9ZN94</accession>
<keyword evidence="2" id="KW-1185">Reference proteome</keyword>
<comment type="caution">
    <text evidence="1">The sequence shown here is derived from an EMBL/GenBank/DDBJ whole genome shotgun (WGS) entry which is preliminary data.</text>
</comment>
<name>A0ACB9ZN94_CATRO</name>
<protein>
    <submittedName>
        <fullName evidence="1">Uncharacterized protein</fullName>
    </submittedName>
</protein>
<dbReference type="EMBL" id="CM044708">
    <property type="protein sequence ID" value="KAI5649070.1"/>
    <property type="molecule type" value="Genomic_DNA"/>
</dbReference>